<dbReference type="GO" id="GO:0005776">
    <property type="term" value="C:autophagosome"/>
    <property type="evidence" value="ECO:0007669"/>
    <property type="project" value="TreeGrafter"/>
</dbReference>
<evidence type="ECO:0000259" key="5">
    <source>
        <dbReference type="PROSITE" id="PS50011"/>
    </source>
</evidence>
<dbReference type="GO" id="GO:0000407">
    <property type="term" value="C:phagophore assembly site"/>
    <property type="evidence" value="ECO:0007669"/>
    <property type="project" value="TreeGrafter"/>
</dbReference>
<dbReference type="GO" id="GO:0016020">
    <property type="term" value="C:membrane"/>
    <property type="evidence" value="ECO:0007669"/>
    <property type="project" value="TreeGrafter"/>
</dbReference>
<organism evidence="6 7">
    <name type="scientific">Mytilus edulis</name>
    <name type="common">Blue mussel</name>
    <dbReference type="NCBI Taxonomy" id="6550"/>
    <lineage>
        <taxon>Eukaryota</taxon>
        <taxon>Metazoa</taxon>
        <taxon>Spiralia</taxon>
        <taxon>Lophotrochozoa</taxon>
        <taxon>Mollusca</taxon>
        <taxon>Bivalvia</taxon>
        <taxon>Autobranchia</taxon>
        <taxon>Pteriomorphia</taxon>
        <taxon>Mytilida</taxon>
        <taxon>Mytiloidea</taxon>
        <taxon>Mytilidae</taxon>
        <taxon>Mytilinae</taxon>
        <taxon>Mytilus</taxon>
    </lineage>
</organism>
<dbReference type="GO" id="GO:0000045">
    <property type="term" value="P:autophagosome assembly"/>
    <property type="evidence" value="ECO:0007669"/>
    <property type="project" value="TreeGrafter"/>
</dbReference>
<comment type="caution">
    <text evidence="6">The sequence shown here is derived from an EMBL/GenBank/DDBJ whole genome shotgun (WGS) entry which is preliminary data.</text>
</comment>
<evidence type="ECO:0000256" key="4">
    <source>
        <dbReference type="ARBA" id="ARBA00022840"/>
    </source>
</evidence>
<keyword evidence="2" id="KW-0547">Nucleotide-binding</keyword>
<feature type="domain" description="Protein kinase" evidence="5">
    <location>
        <begin position="133"/>
        <end position="360"/>
    </location>
</feature>
<evidence type="ECO:0000256" key="3">
    <source>
        <dbReference type="ARBA" id="ARBA00022777"/>
    </source>
</evidence>
<reference evidence="6" key="1">
    <citation type="submission" date="2021-03" db="EMBL/GenBank/DDBJ databases">
        <authorList>
            <person name="Bekaert M."/>
        </authorList>
    </citation>
    <scope>NUCLEOTIDE SEQUENCE</scope>
</reference>
<dbReference type="GO" id="GO:0010506">
    <property type="term" value="P:regulation of autophagy"/>
    <property type="evidence" value="ECO:0007669"/>
    <property type="project" value="InterPro"/>
</dbReference>
<dbReference type="InterPro" id="IPR000719">
    <property type="entry name" value="Prot_kinase_dom"/>
</dbReference>
<dbReference type="PROSITE" id="PS50011">
    <property type="entry name" value="PROTEIN_KINASE_DOM"/>
    <property type="match status" value="1"/>
</dbReference>
<dbReference type="GO" id="GO:0005524">
    <property type="term" value="F:ATP binding"/>
    <property type="evidence" value="ECO:0007669"/>
    <property type="project" value="UniProtKB-KW"/>
</dbReference>
<dbReference type="Proteomes" id="UP000683360">
    <property type="component" value="Unassembled WGS sequence"/>
</dbReference>
<dbReference type="Pfam" id="PF00069">
    <property type="entry name" value="Pkinase"/>
    <property type="match status" value="2"/>
</dbReference>
<keyword evidence="3" id="KW-0418">Kinase</keyword>
<accession>A0A8S3U922</accession>
<evidence type="ECO:0000313" key="6">
    <source>
        <dbReference type="EMBL" id="CAG2238710.1"/>
    </source>
</evidence>
<protein>
    <recommendedName>
        <fullName evidence="5">Protein kinase domain-containing protein</fullName>
    </recommendedName>
</protein>
<dbReference type="PANTHER" id="PTHR24348:SF22">
    <property type="entry name" value="NON-SPECIFIC SERINE_THREONINE PROTEIN KINASE"/>
    <property type="match status" value="1"/>
</dbReference>
<dbReference type="SUPFAM" id="SSF56112">
    <property type="entry name" value="Protein kinase-like (PK-like)"/>
    <property type="match status" value="1"/>
</dbReference>
<dbReference type="GO" id="GO:0005829">
    <property type="term" value="C:cytosol"/>
    <property type="evidence" value="ECO:0007669"/>
    <property type="project" value="TreeGrafter"/>
</dbReference>
<evidence type="ECO:0000313" key="7">
    <source>
        <dbReference type="Proteomes" id="UP000683360"/>
    </source>
</evidence>
<sequence>MTKFTTLATMDFLFAECKLEERFPEIEFERTDGILKKTTRYPSAGDNINGLIIHEAIEIWGYDEENLLIGLVIGTTDNVMYTWFKDNVMTSSGSMNIIVVSEPGILTTEPVALSKKIYLIVAPIHRLFQLLLHSAVQSTRRGAFGTVYKGKWTGLEVAIKAIPITKRARNAMLRTVEKEININSKLRHPNIIQFLAVARTDNTIYLVHEFIMGCNMEDAIFSAATKLDMDIKAKDKLYIMKQVVQAKRLLNNKVCDMGISRLKYVGAATTIAVGSTCGSPAYMAPECLLRQENTSPSTDIWSLGVTFIEFFTEKDAWSVDDELDPVAAIKDKMRQEVSPVAQGSYIPENVMVVLNKCVSF</sequence>
<keyword evidence="4" id="KW-0067">ATP-binding</keyword>
<dbReference type="EMBL" id="CAJPWZ010002479">
    <property type="protein sequence ID" value="CAG2238710.1"/>
    <property type="molecule type" value="Genomic_DNA"/>
</dbReference>
<dbReference type="OrthoDB" id="5951975at2759"/>
<keyword evidence="7" id="KW-1185">Reference proteome</keyword>
<name>A0A8S3U922_MYTED</name>
<proteinExistence type="predicted"/>
<keyword evidence="1" id="KW-0808">Transferase</keyword>
<dbReference type="AlphaFoldDB" id="A0A8S3U922"/>
<dbReference type="GO" id="GO:0004674">
    <property type="term" value="F:protein serine/threonine kinase activity"/>
    <property type="evidence" value="ECO:0007669"/>
    <property type="project" value="InterPro"/>
</dbReference>
<dbReference type="InterPro" id="IPR045269">
    <property type="entry name" value="Atg1-like"/>
</dbReference>
<evidence type="ECO:0000256" key="2">
    <source>
        <dbReference type="ARBA" id="ARBA00022741"/>
    </source>
</evidence>
<dbReference type="PANTHER" id="PTHR24348">
    <property type="entry name" value="SERINE/THREONINE-PROTEIN KINASE UNC-51-RELATED"/>
    <property type="match status" value="1"/>
</dbReference>
<dbReference type="InterPro" id="IPR011009">
    <property type="entry name" value="Kinase-like_dom_sf"/>
</dbReference>
<dbReference type="Gene3D" id="1.10.510.10">
    <property type="entry name" value="Transferase(Phosphotransferase) domain 1"/>
    <property type="match status" value="2"/>
</dbReference>
<gene>
    <name evidence="6" type="ORF">MEDL_51112</name>
</gene>
<evidence type="ECO:0000256" key="1">
    <source>
        <dbReference type="ARBA" id="ARBA00022679"/>
    </source>
</evidence>